<keyword evidence="1" id="KW-0175">Coiled coil</keyword>
<dbReference type="EMBL" id="JAUQSY010000004">
    <property type="protein sequence ID" value="MDO7874546.1"/>
    <property type="molecule type" value="Genomic_DNA"/>
</dbReference>
<protein>
    <submittedName>
        <fullName evidence="3">Uncharacterized protein</fullName>
    </submittedName>
</protein>
<accession>A0ABT9B8E4</accession>
<feature type="coiled-coil region" evidence="1">
    <location>
        <begin position="25"/>
        <end position="52"/>
    </location>
</feature>
<feature type="region of interest" description="Disordered" evidence="2">
    <location>
        <begin position="66"/>
        <end position="98"/>
    </location>
</feature>
<comment type="caution">
    <text evidence="3">The sequence shown here is derived from an EMBL/GenBank/DDBJ whole genome shotgun (WGS) entry which is preliminary data.</text>
</comment>
<reference evidence="3" key="1">
    <citation type="submission" date="2023-07" db="EMBL/GenBank/DDBJ databases">
        <authorList>
            <person name="Kim M.K."/>
        </authorList>
    </citation>
    <scope>NUCLEOTIDE SEQUENCE</scope>
    <source>
        <strain evidence="3">ASUV-10-1</strain>
    </source>
</reference>
<evidence type="ECO:0000313" key="4">
    <source>
        <dbReference type="Proteomes" id="UP001176429"/>
    </source>
</evidence>
<sequence>MGNKSPLVILDEPDWDEIGPEVAKAAKIQKDIDKMERDLKDLYGQRNTLLEKFTNIGQRSRDTLLGKHKSNPAALGPYGFDVKESPAPKPKAAAKPKE</sequence>
<evidence type="ECO:0000256" key="1">
    <source>
        <dbReference type="SAM" id="Coils"/>
    </source>
</evidence>
<evidence type="ECO:0000313" key="3">
    <source>
        <dbReference type="EMBL" id="MDO7874546.1"/>
    </source>
</evidence>
<evidence type="ECO:0000256" key="2">
    <source>
        <dbReference type="SAM" id="MobiDB-lite"/>
    </source>
</evidence>
<gene>
    <name evidence="3" type="ORF">Q5H93_07370</name>
</gene>
<organism evidence="3 4">
    <name type="scientific">Hymenobacter aranciens</name>
    <dbReference type="NCBI Taxonomy" id="3063996"/>
    <lineage>
        <taxon>Bacteria</taxon>
        <taxon>Pseudomonadati</taxon>
        <taxon>Bacteroidota</taxon>
        <taxon>Cytophagia</taxon>
        <taxon>Cytophagales</taxon>
        <taxon>Hymenobacteraceae</taxon>
        <taxon>Hymenobacter</taxon>
    </lineage>
</organism>
<dbReference type="Proteomes" id="UP001176429">
    <property type="component" value="Unassembled WGS sequence"/>
</dbReference>
<name>A0ABT9B8E4_9BACT</name>
<keyword evidence="4" id="KW-1185">Reference proteome</keyword>
<dbReference type="RefSeq" id="WP_305005862.1">
    <property type="nucleotide sequence ID" value="NZ_JAUQSY010000004.1"/>
</dbReference>
<proteinExistence type="predicted"/>